<dbReference type="Gramene" id="TVU17628">
    <property type="protein sequence ID" value="TVU17628"/>
    <property type="gene ID" value="EJB05_33676"/>
</dbReference>
<reference evidence="1 3" key="1">
    <citation type="journal article" date="2019" name="Sci. Rep.">
        <title>A high-quality genome of Eragrostis curvula grass provides insights into Poaceae evolution and supports new strategies to enhance forage quality.</title>
        <authorList>
            <person name="Carballo J."/>
            <person name="Santos B.A.C.M."/>
            <person name="Zappacosta D."/>
            <person name="Garbus I."/>
            <person name="Selva J.P."/>
            <person name="Gallo C.A."/>
            <person name="Diaz A."/>
            <person name="Albertini E."/>
            <person name="Caccamo M."/>
            <person name="Echenique V."/>
        </authorList>
    </citation>
    <scope>NUCLEOTIDE SEQUENCE [LARGE SCALE GENOMIC DNA]</scope>
    <source>
        <strain evidence="3">cv. Victoria</strain>
        <tissue evidence="1">Leaf</tissue>
    </source>
</reference>
<dbReference type="GO" id="GO:0005737">
    <property type="term" value="C:cytoplasm"/>
    <property type="evidence" value="ECO:0007669"/>
    <property type="project" value="TreeGrafter"/>
</dbReference>
<dbReference type="GO" id="GO:0061630">
    <property type="term" value="F:ubiquitin protein ligase activity"/>
    <property type="evidence" value="ECO:0007669"/>
    <property type="project" value="TreeGrafter"/>
</dbReference>
<evidence type="ECO:0000313" key="1">
    <source>
        <dbReference type="EMBL" id="TVU17622.1"/>
    </source>
</evidence>
<comment type="caution">
    <text evidence="1">The sequence shown here is derived from an EMBL/GenBank/DDBJ whole genome shotgun (WGS) entry which is preliminary data.</text>
</comment>
<gene>
    <name evidence="1" type="ORF">EJB05_33670</name>
    <name evidence="2" type="ORF">EJB05_33676</name>
</gene>
<evidence type="ECO:0000313" key="2">
    <source>
        <dbReference type="EMBL" id="TVU17628.1"/>
    </source>
</evidence>
<protein>
    <submittedName>
        <fullName evidence="1">Uncharacterized protein</fullName>
    </submittedName>
</protein>
<evidence type="ECO:0000313" key="3">
    <source>
        <dbReference type="Proteomes" id="UP000324897"/>
    </source>
</evidence>
<dbReference type="Gramene" id="TVU17622">
    <property type="protein sequence ID" value="TVU17622"/>
    <property type="gene ID" value="EJB05_33670"/>
</dbReference>
<dbReference type="Proteomes" id="UP000324897">
    <property type="component" value="Chromosome 7"/>
</dbReference>
<sequence length="141" mass="15532">CDVGHVVCAPCLKKLKNPGNTDTTSYQFLFLLNLARRPDGAAISVVCIKSQAAATDGQGPLLKKLRCEINYSRYGSHVGAQFVRHNQSTQFRVPCTDFSNGLPNPDGWFQFVVPNFALGANAIEMNFHLTQLYSSSQDQHV</sequence>
<keyword evidence="3" id="KW-1185">Reference proteome</keyword>
<dbReference type="EMBL" id="RWGY01000029">
    <property type="protein sequence ID" value="TVU17628.1"/>
    <property type="molecule type" value="Genomic_DNA"/>
</dbReference>
<dbReference type="AlphaFoldDB" id="A0A5J9U1P1"/>
<feature type="non-terminal residue" evidence="1">
    <location>
        <position position="1"/>
    </location>
</feature>
<dbReference type="InterPro" id="IPR052088">
    <property type="entry name" value="E3_ubiquitin-ligase_SINA"/>
</dbReference>
<dbReference type="PANTHER" id="PTHR10315:SF83">
    <property type="entry name" value="RING-TYPE E3 UBIQUITIN TRANSFERASE"/>
    <property type="match status" value="1"/>
</dbReference>
<dbReference type="PANTHER" id="PTHR10315">
    <property type="entry name" value="E3 UBIQUITIN PROTEIN LIGASE SIAH"/>
    <property type="match status" value="1"/>
</dbReference>
<organism evidence="1 3">
    <name type="scientific">Eragrostis curvula</name>
    <name type="common">weeping love grass</name>
    <dbReference type="NCBI Taxonomy" id="38414"/>
    <lineage>
        <taxon>Eukaryota</taxon>
        <taxon>Viridiplantae</taxon>
        <taxon>Streptophyta</taxon>
        <taxon>Embryophyta</taxon>
        <taxon>Tracheophyta</taxon>
        <taxon>Spermatophyta</taxon>
        <taxon>Magnoliopsida</taxon>
        <taxon>Liliopsida</taxon>
        <taxon>Poales</taxon>
        <taxon>Poaceae</taxon>
        <taxon>PACMAD clade</taxon>
        <taxon>Chloridoideae</taxon>
        <taxon>Eragrostideae</taxon>
        <taxon>Eragrostidinae</taxon>
        <taxon>Eragrostis</taxon>
    </lineage>
</organism>
<dbReference type="EMBL" id="RWGY01000029">
    <property type="protein sequence ID" value="TVU17622.1"/>
    <property type="molecule type" value="Genomic_DNA"/>
</dbReference>
<name>A0A5J9U1P1_9POAL</name>
<accession>A0A5J9U1P1</accession>
<proteinExistence type="predicted"/>